<keyword evidence="13 14" id="KW-0472">Membrane</keyword>
<evidence type="ECO:0000256" key="12">
    <source>
        <dbReference type="ARBA" id="ARBA00023122"/>
    </source>
</evidence>
<keyword evidence="6 14" id="KW-0479">Metal-binding</keyword>
<proteinExistence type="inferred from homology"/>
<evidence type="ECO:0000313" key="20">
    <source>
        <dbReference type="EMBL" id="QDQ43069.1"/>
    </source>
</evidence>
<dbReference type="GO" id="GO:0005886">
    <property type="term" value="C:plasma membrane"/>
    <property type="evidence" value="ECO:0007669"/>
    <property type="project" value="UniProtKB-SubCell"/>
</dbReference>
<evidence type="ECO:0000256" key="8">
    <source>
        <dbReference type="ARBA" id="ARBA00022801"/>
    </source>
</evidence>
<feature type="binding site" evidence="16">
    <location>
        <position position="63"/>
    </location>
    <ligand>
        <name>Zn(2+)</name>
        <dbReference type="ChEBI" id="CHEBI:29105"/>
        <note>catalytic</note>
    </ligand>
</feature>
<dbReference type="AlphaFoldDB" id="A0A0C1RVS0"/>
<dbReference type="InterPro" id="IPR046342">
    <property type="entry name" value="CBS_dom_sf"/>
</dbReference>
<evidence type="ECO:0000313" key="21">
    <source>
        <dbReference type="Proteomes" id="UP000031594"/>
    </source>
</evidence>
<keyword evidence="7" id="KW-0677">Repeat</keyword>
<sequence length="367" mass="40961">MKWSWRIGSIFGIQIYVHFTFFLLLSWIAVVYYSERGSLEDALLGIFFTLALFFVIVLHELGHATAARFFKISTKDITLLPIGGVARLEKIPEDPIQELIVAIAGPAVNIILALFLYLIMVIAGIPLDAKQPDMIHGNILAQFFWTNIILAGFNLIPAFPMDGGRILRGLLGIKMDFLHATRIAASVGQTIALAFGFIGLFTNPFLILIALFVWFGASQEANLAQVKFTLSKTTISHLMLREFHVLSPTDTLAKAIEITLATQQHDFPVVENNKLVGMLYRADLLMGLMQKGQDALVDEVMTREFVVVESSDKAEEVFSKLQSIPYATIPVTEKGELVGLLTKENIAEFLMFHTAMTERKSRSFFET</sequence>
<dbReference type="Pfam" id="PF00571">
    <property type="entry name" value="CBS"/>
    <property type="match status" value="2"/>
</dbReference>
<dbReference type="Proteomes" id="UP000031594">
    <property type="component" value="Unassembled WGS sequence"/>
</dbReference>
<dbReference type="SMART" id="SM00116">
    <property type="entry name" value="CBS"/>
    <property type="match status" value="2"/>
</dbReference>
<feature type="domain" description="CBS" evidence="18">
    <location>
        <begin position="301"/>
        <end position="356"/>
    </location>
</feature>
<dbReference type="GO" id="GO:0008237">
    <property type="term" value="F:metallopeptidase activity"/>
    <property type="evidence" value="ECO:0007669"/>
    <property type="project" value="UniProtKB-UniRule"/>
</dbReference>
<evidence type="ECO:0000259" key="18">
    <source>
        <dbReference type="PROSITE" id="PS51371"/>
    </source>
</evidence>
<feature type="transmembrane region" description="Helical" evidence="14">
    <location>
        <begin position="191"/>
        <end position="215"/>
    </location>
</feature>
<keyword evidence="5 14" id="KW-0812">Transmembrane</keyword>
<evidence type="ECO:0000256" key="14">
    <source>
        <dbReference type="PIRNR" id="PIRNR006404"/>
    </source>
</evidence>
<dbReference type="PIRSF" id="PIRSF006404">
    <property type="entry name" value="UCP006404_Pept_M50_CBS"/>
    <property type="match status" value="1"/>
</dbReference>
<evidence type="ECO:0000256" key="4">
    <source>
        <dbReference type="ARBA" id="ARBA00022670"/>
    </source>
</evidence>
<reference evidence="22" key="3">
    <citation type="submission" date="2019-03" db="EMBL/GenBank/DDBJ databases">
        <title>Complete genome of Methylacidiphilum kamchatkense Kam1.</title>
        <authorList>
            <person name="Kruse T."/>
            <person name="Murarilal Ratnadevi C."/>
            <person name="Erikstad H.-A."/>
            <person name="Birkeland N.-K."/>
        </authorList>
    </citation>
    <scope>NUCLEOTIDE SEQUENCE [LARGE SCALE GENOMIC DNA]</scope>
    <source>
        <strain evidence="22">kam1</strain>
    </source>
</reference>
<dbReference type="Gene3D" id="3.10.580.10">
    <property type="entry name" value="CBS-domain"/>
    <property type="match status" value="1"/>
</dbReference>
<evidence type="ECO:0000256" key="11">
    <source>
        <dbReference type="ARBA" id="ARBA00023049"/>
    </source>
</evidence>
<reference evidence="19 21" key="1">
    <citation type="submission" date="2014-08" db="EMBL/GenBank/DDBJ databases">
        <title>Methylacidiphilum kamchatkense strain Kam1 draft genome sequence.</title>
        <authorList>
            <person name="Birkeland N.-K."/>
            <person name="Erikstad H.A."/>
        </authorList>
    </citation>
    <scope>NUCLEOTIDE SEQUENCE [LARGE SCALE GENOMIC DNA]</scope>
    <source>
        <strain evidence="19 21">Kam1</strain>
    </source>
</reference>
<feature type="transmembrane region" description="Helical" evidence="14">
    <location>
        <begin position="42"/>
        <end position="61"/>
    </location>
</feature>
<evidence type="ECO:0000256" key="16">
    <source>
        <dbReference type="PIRSR" id="PIRSR006404-2"/>
    </source>
</evidence>
<evidence type="ECO:0000313" key="19">
    <source>
        <dbReference type="EMBL" id="KIE59031.1"/>
    </source>
</evidence>
<reference evidence="20" key="2">
    <citation type="journal article" date="2019" name="BMC Genomics">
        <title>Complete genome sequence analysis of the thermoacidophilic verrucomicrobial methanotroph 'Candidatus Methylacidiphilum kamchatkense' strain Kam1 and comparison with its closest relatives.</title>
        <authorList>
            <person name="Kruse T."/>
            <person name="Ratnadevi C.M."/>
            <person name="Erikstad H.A."/>
            <person name="Birkeland N.K."/>
        </authorList>
    </citation>
    <scope>NUCLEOTIDE SEQUENCE</scope>
    <source>
        <strain evidence="20">Kam1</strain>
    </source>
</reference>
<comment type="cofactor">
    <cofactor evidence="14 16">
        <name>Zn(2+)</name>
        <dbReference type="ChEBI" id="CHEBI:29105"/>
    </cofactor>
    <text evidence="14 16">Binds 1 zinc ion per subunit.</text>
</comment>
<comment type="subcellular location">
    <subcellularLocation>
        <location evidence="1 14">Cell membrane</location>
        <topology evidence="1 14">Multi-pass membrane protein</topology>
    </subcellularLocation>
</comment>
<keyword evidence="3 14" id="KW-1003">Cell membrane</keyword>
<evidence type="ECO:0000256" key="2">
    <source>
        <dbReference type="ARBA" id="ARBA00007931"/>
    </source>
</evidence>
<evidence type="ECO:0000256" key="3">
    <source>
        <dbReference type="ARBA" id="ARBA00022475"/>
    </source>
</evidence>
<feature type="active site" evidence="15">
    <location>
        <position position="60"/>
    </location>
</feature>
<dbReference type="GO" id="GO:0006508">
    <property type="term" value="P:proteolysis"/>
    <property type="evidence" value="ECO:0007669"/>
    <property type="project" value="UniProtKB-KW"/>
</dbReference>
<keyword evidence="4 14" id="KW-0645">Protease</keyword>
<feature type="binding site" evidence="16">
    <location>
        <position position="59"/>
    </location>
    <ligand>
        <name>Zn(2+)</name>
        <dbReference type="ChEBI" id="CHEBI:29105"/>
        <note>catalytic</note>
    </ligand>
</feature>
<dbReference type="GO" id="GO:0046872">
    <property type="term" value="F:metal ion binding"/>
    <property type="evidence" value="ECO:0007669"/>
    <property type="project" value="UniProtKB-UniRule"/>
</dbReference>
<evidence type="ECO:0000256" key="17">
    <source>
        <dbReference type="PROSITE-ProRule" id="PRU00703"/>
    </source>
</evidence>
<dbReference type="Pfam" id="PF02163">
    <property type="entry name" value="Peptidase_M50"/>
    <property type="match status" value="2"/>
</dbReference>
<feature type="binding site" evidence="16">
    <location>
        <position position="162"/>
    </location>
    <ligand>
        <name>Zn(2+)</name>
        <dbReference type="ChEBI" id="CHEBI:29105"/>
        <note>catalytic</note>
    </ligand>
</feature>
<dbReference type="CDD" id="cd06164">
    <property type="entry name" value="S2P-M50_SpoIVFB_CBS"/>
    <property type="match status" value="1"/>
</dbReference>
<feature type="transmembrane region" description="Helical" evidence="14">
    <location>
        <begin position="139"/>
        <end position="159"/>
    </location>
</feature>
<dbReference type="OrthoDB" id="9800627at2"/>
<evidence type="ECO:0000256" key="7">
    <source>
        <dbReference type="ARBA" id="ARBA00022737"/>
    </source>
</evidence>
<dbReference type="KEGG" id="mkc:kam1_1857"/>
<dbReference type="SUPFAM" id="SSF54631">
    <property type="entry name" value="CBS-domain pair"/>
    <property type="match status" value="1"/>
</dbReference>
<dbReference type="EMBL" id="JQNX01000002">
    <property type="protein sequence ID" value="KIE59031.1"/>
    <property type="molecule type" value="Genomic_DNA"/>
</dbReference>
<dbReference type="InterPro" id="IPR000644">
    <property type="entry name" value="CBS_dom"/>
</dbReference>
<accession>A0A0C1RVS0</accession>
<keyword evidence="21" id="KW-1185">Reference proteome</keyword>
<evidence type="ECO:0000256" key="1">
    <source>
        <dbReference type="ARBA" id="ARBA00004651"/>
    </source>
</evidence>
<keyword evidence="12 17" id="KW-0129">CBS domain</keyword>
<dbReference type="RefSeq" id="WP_039720937.1">
    <property type="nucleotide sequence ID" value="NZ_CP037899.1"/>
</dbReference>
<keyword evidence="8 14" id="KW-0378">Hydrolase</keyword>
<keyword evidence="10 14" id="KW-1133">Transmembrane helix</keyword>
<dbReference type="PROSITE" id="PS51371">
    <property type="entry name" value="CBS"/>
    <property type="match status" value="2"/>
</dbReference>
<feature type="transmembrane region" description="Helical" evidence="14">
    <location>
        <begin position="7"/>
        <end position="30"/>
    </location>
</feature>
<keyword evidence="9 14" id="KW-0862">Zinc</keyword>
<evidence type="ECO:0000313" key="22">
    <source>
        <dbReference type="Proteomes" id="UP000315925"/>
    </source>
</evidence>
<feature type="domain" description="CBS" evidence="18">
    <location>
        <begin position="239"/>
        <end position="295"/>
    </location>
</feature>
<evidence type="ECO:0000256" key="10">
    <source>
        <dbReference type="ARBA" id="ARBA00022989"/>
    </source>
</evidence>
<evidence type="ECO:0000256" key="15">
    <source>
        <dbReference type="PIRSR" id="PIRSR006404-1"/>
    </source>
</evidence>
<dbReference type="InterPro" id="IPR008915">
    <property type="entry name" value="Peptidase_M50"/>
</dbReference>
<evidence type="ECO:0000256" key="5">
    <source>
        <dbReference type="ARBA" id="ARBA00022692"/>
    </source>
</evidence>
<dbReference type="STRING" id="1202785.A946_03060"/>
<keyword evidence="11 14" id="KW-0482">Metalloprotease</keyword>
<gene>
    <name evidence="19" type="ORF">A946_03060</name>
    <name evidence="20" type="ORF">kam1_1857</name>
</gene>
<comment type="similarity">
    <text evidence="2 14">Belongs to the peptidase M50B family.</text>
</comment>
<evidence type="ECO:0000256" key="6">
    <source>
        <dbReference type="ARBA" id="ARBA00022723"/>
    </source>
</evidence>
<evidence type="ECO:0000256" key="13">
    <source>
        <dbReference type="ARBA" id="ARBA00023136"/>
    </source>
</evidence>
<dbReference type="PANTHER" id="PTHR39188">
    <property type="entry name" value="MEMBRANE-ASSOCIATED ZINC METALLOPROTEASE M50B"/>
    <property type="match status" value="1"/>
</dbReference>
<dbReference type="Proteomes" id="UP000315925">
    <property type="component" value="Chromosome"/>
</dbReference>
<feature type="transmembrane region" description="Helical" evidence="14">
    <location>
        <begin position="99"/>
        <end position="127"/>
    </location>
</feature>
<dbReference type="EMBL" id="CP037899">
    <property type="protein sequence ID" value="QDQ43069.1"/>
    <property type="molecule type" value="Genomic_DNA"/>
</dbReference>
<name>A0A0C1RVS0_9BACT</name>
<protein>
    <recommendedName>
        <fullName evidence="14">Zinc metalloprotease</fullName>
    </recommendedName>
</protein>
<organism evidence="20 22">
    <name type="scientific">Methylacidiphilum kamchatkense Kam1</name>
    <dbReference type="NCBI Taxonomy" id="1202785"/>
    <lineage>
        <taxon>Bacteria</taxon>
        <taxon>Pseudomonadati</taxon>
        <taxon>Verrucomicrobiota</taxon>
        <taxon>Methylacidiphilae</taxon>
        <taxon>Methylacidiphilales</taxon>
        <taxon>Methylacidiphilaceae</taxon>
        <taxon>Methylacidiphilum (ex Ratnadevi et al. 2023)</taxon>
    </lineage>
</organism>
<dbReference type="InterPro" id="IPR016483">
    <property type="entry name" value="UCP006404_Pept_M50_CBS"/>
</dbReference>
<evidence type="ECO:0000256" key="9">
    <source>
        <dbReference type="ARBA" id="ARBA00022833"/>
    </source>
</evidence>
<dbReference type="PANTHER" id="PTHR39188:SF3">
    <property type="entry name" value="STAGE IV SPORULATION PROTEIN FB"/>
    <property type="match status" value="1"/>
</dbReference>